<accession>Q23GD9</accession>
<dbReference type="GeneID" id="7842814"/>
<sequence>MENIKTIQQNQQIVLQDLNETRDYLKQEYQQQNTSIAYDNFAIKQRNVTQEKDEINQYCDQYIQNKQKGSKI</sequence>
<organism evidence="1 2">
    <name type="scientific">Tetrahymena thermophila (strain SB210)</name>
    <dbReference type="NCBI Taxonomy" id="312017"/>
    <lineage>
        <taxon>Eukaryota</taxon>
        <taxon>Sar</taxon>
        <taxon>Alveolata</taxon>
        <taxon>Ciliophora</taxon>
        <taxon>Intramacronucleata</taxon>
        <taxon>Oligohymenophorea</taxon>
        <taxon>Hymenostomatida</taxon>
        <taxon>Tetrahymenina</taxon>
        <taxon>Tetrahymenidae</taxon>
        <taxon>Tetrahymena</taxon>
    </lineage>
</organism>
<dbReference type="KEGG" id="tet:TTHERM_00074270"/>
<name>Q23GD9_TETTS</name>
<dbReference type="InParanoid" id="Q23GD9"/>
<evidence type="ECO:0000313" key="2">
    <source>
        <dbReference type="Proteomes" id="UP000009168"/>
    </source>
</evidence>
<gene>
    <name evidence="1" type="ORF">TTHERM_00074270</name>
</gene>
<reference evidence="2" key="1">
    <citation type="journal article" date="2006" name="PLoS Biol.">
        <title>Macronuclear genome sequence of the ciliate Tetrahymena thermophila, a model eukaryote.</title>
        <authorList>
            <person name="Eisen J.A."/>
            <person name="Coyne R.S."/>
            <person name="Wu M."/>
            <person name="Wu D."/>
            <person name="Thiagarajan M."/>
            <person name="Wortman J.R."/>
            <person name="Badger J.H."/>
            <person name="Ren Q."/>
            <person name="Amedeo P."/>
            <person name="Jones K.M."/>
            <person name="Tallon L.J."/>
            <person name="Delcher A.L."/>
            <person name="Salzberg S.L."/>
            <person name="Silva J.C."/>
            <person name="Haas B.J."/>
            <person name="Majoros W.H."/>
            <person name="Farzad M."/>
            <person name="Carlton J.M."/>
            <person name="Smith R.K. Jr."/>
            <person name="Garg J."/>
            <person name="Pearlman R.E."/>
            <person name="Karrer K.M."/>
            <person name="Sun L."/>
            <person name="Manning G."/>
            <person name="Elde N.C."/>
            <person name="Turkewitz A.P."/>
            <person name="Asai D.J."/>
            <person name="Wilkes D.E."/>
            <person name="Wang Y."/>
            <person name="Cai H."/>
            <person name="Collins K."/>
            <person name="Stewart B.A."/>
            <person name="Lee S.R."/>
            <person name="Wilamowska K."/>
            <person name="Weinberg Z."/>
            <person name="Ruzzo W.L."/>
            <person name="Wloga D."/>
            <person name="Gaertig J."/>
            <person name="Frankel J."/>
            <person name="Tsao C.-C."/>
            <person name="Gorovsky M.A."/>
            <person name="Keeling P.J."/>
            <person name="Waller R.F."/>
            <person name="Patron N.J."/>
            <person name="Cherry J.M."/>
            <person name="Stover N.A."/>
            <person name="Krieger C.J."/>
            <person name="del Toro C."/>
            <person name="Ryder H.F."/>
            <person name="Williamson S.C."/>
            <person name="Barbeau R.A."/>
            <person name="Hamilton E.P."/>
            <person name="Orias E."/>
        </authorList>
    </citation>
    <scope>NUCLEOTIDE SEQUENCE [LARGE SCALE GENOMIC DNA]</scope>
    <source>
        <strain evidence="2">SB210</strain>
    </source>
</reference>
<dbReference type="RefSeq" id="XP_001015566.2">
    <property type="nucleotide sequence ID" value="XM_001015566.2"/>
</dbReference>
<dbReference type="AlphaFoldDB" id="Q23GD9"/>
<dbReference type="EMBL" id="GG662704">
    <property type="protein sequence ID" value="EAR95321.2"/>
    <property type="molecule type" value="Genomic_DNA"/>
</dbReference>
<dbReference type="HOGENOM" id="CLU_1242308_0_0_1"/>
<protein>
    <submittedName>
        <fullName evidence="1">Uncharacterized protein</fullName>
    </submittedName>
</protein>
<keyword evidence="2" id="KW-1185">Reference proteome</keyword>
<dbReference type="Proteomes" id="UP000009168">
    <property type="component" value="Unassembled WGS sequence"/>
</dbReference>
<evidence type="ECO:0000313" key="1">
    <source>
        <dbReference type="EMBL" id="EAR95321.2"/>
    </source>
</evidence>
<proteinExistence type="predicted"/>